<evidence type="ECO:0000313" key="2">
    <source>
        <dbReference type="EMBL" id="ORY06362.1"/>
    </source>
</evidence>
<comment type="caution">
    <text evidence="2">The sequence shown here is derived from an EMBL/GenBank/DDBJ whole genome shotgun (WGS) entry which is preliminary data.</text>
</comment>
<dbReference type="EMBL" id="MCFA01000117">
    <property type="protein sequence ID" value="ORY06362.1"/>
    <property type="molecule type" value="Genomic_DNA"/>
</dbReference>
<dbReference type="PANTHER" id="PTHR33112">
    <property type="entry name" value="DOMAIN PROTEIN, PUTATIVE-RELATED"/>
    <property type="match status" value="1"/>
</dbReference>
<evidence type="ECO:0000313" key="3">
    <source>
        <dbReference type="Proteomes" id="UP000193144"/>
    </source>
</evidence>
<reference evidence="2 3" key="1">
    <citation type="submission" date="2016-07" db="EMBL/GenBank/DDBJ databases">
        <title>Pervasive Adenine N6-methylation of Active Genes in Fungi.</title>
        <authorList>
            <consortium name="DOE Joint Genome Institute"/>
            <person name="Mondo S.J."/>
            <person name="Dannebaum R.O."/>
            <person name="Kuo R.C."/>
            <person name="Labutti K."/>
            <person name="Haridas S."/>
            <person name="Kuo A."/>
            <person name="Salamov A."/>
            <person name="Ahrendt S.R."/>
            <person name="Lipzen A."/>
            <person name="Sullivan W."/>
            <person name="Andreopoulos W.B."/>
            <person name="Clum A."/>
            <person name="Lindquist E."/>
            <person name="Daum C."/>
            <person name="Ramamoorthy G.K."/>
            <person name="Gryganskyi A."/>
            <person name="Culley D."/>
            <person name="Magnuson J.K."/>
            <person name="James T.Y."/>
            <person name="O'Malley M.A."/>
            <person name="Stajich J.E."/>
            <person name="Spatafora J.W."/>
            <person name="Visel A."/>
            <person name="Grigoriev I.V."/>
        </authorList>
    </citation>
    <scope>NUCLEOTIDE SEQUENCE [LARGE SCALE GENOMIC DNA]</scope>
    <source>
        <strain evidence="2 3">CBS 115471</strain>
    </source>
</reference>
<proteinExistence type="predicted"/>
<accession>A0A1Y1Z7W2</accession>
<name>A0A1Y1Z7W2_9PLEO</name>
<gene>
    <name evidence="2" type="ORF">BCR34DRAFT_490187</name>
</gene>
<feature type="domain" description="Heterokaryon incompatibility" evidence="1">
    <location>
        <begin position="38"/>
        <end position="102"/>
    </location>
</feature>
<dbReference type="Proteomes" id="UP000193144">
    <property type="component" value="Unassembled WGS sequence"/>
</dbReference>
<sequence>HPRCSQAGSTVLPTRVIDVGEEKSPPFLLETNGAHGQYLALSHRWPISLKYKTIMTNLAQHCREMQLESFPATLRDSLIVCRNVGIRYVWIDARCIIQDSSED</sequence>
<dbReference type="Pfam" id="PF06985">
    <property type="entry name" value="HET"/>
    <property type="match status" value="1"/>
</dbReference>
<keyword evidence="3" id="KW-1185">Reference proteome</keyword>
<dbReference type="AlphaFoldDB" id="A0A1Y1Z7W2"/>
<dbReference type="InterPro" id="IPR010730">
    <property type="entry name" value="HET"/>
</dbReference>
<organism evidence="2 3">
    <name type="scientific">Clohesyomyces aquaticus</name>
    <dbReference type="NCBI Taxonomy" id="1231657"/>
    <lineage>
        <taxon>Eukaryota</taxon>
        <taxon>Fungi</taxon>
        <taxon>Dikarya</taxon>
        <taxon>Ascomycota</taxon>
        <taxon>Pezizomycotina</taxon>
        <taxon>Dothideomycetes</taxon>
        <taxon>Pleosporomycetidae</taxon>
        <taxon>Pleosporales</taxon>
        <taxon>Lindgomycetaceae</taxon>
        <taxon>Clohesyomyces</taxon>
    </lineage>
</organism>
<dbReference type="STRING" id="1231657.A0A1Y1Z7W2"/>
<dbReference type="OrthoDB" id="2958217at2759"/>
<feature type="non-terminal residue" evidence="2">
    <location>
        <position position="1"/>
    </location>
</feature>
<dbReference type="PANTHER" id="PTHR33112:SF16">
    <property type="entry name" value="HETEROKARYON INCOMPATIBILITY DOMAIN-CONTAINING PROTEIN"/>
    <property type="match status" value="1"/>
</dbReference>
<evidence type="ECO:0000259" key="1">
    <source>
        <dbReference type="Pfam" id="PF06985"/>
    </source>
</evidence>
<protein>
    <recommendedName>
        <fullName evidence="1">Heterokaryon incompatibility domain-containing protein</fullName>
    </recommendedName>
</protein>